<dbReference type="KEGG" id="parq:DSM112329_02431"/>
<gene>
    <name evidence="2" type="ORF">DSM112329_02431</name>
</gene>
<reference evidence="2" key="1">
    <citation type="submission" date="2022-12" db="EMBL/GenBank/DDBJ databases">
        <title>Paraconexibacter alkalitolerans sp. nov. and Baekduia alba sp. nov., isolated from soil and emended description of the genera Paraconexibacter (Chun et al., 2020) and Baekduia (An et al., 2020).</title>
        <authorList>
            <person name="Vieira S."/>
            <person name="Huber K.J."/>
            <person name="Geppert A."/>
            <person name="Wolf J."/>
            <person name="Neumann-Schaal M."/>
            <person name="Muesken M."/>
            <person name="Overmann J."/>
        </authorList>
    </citation>
    <scope>NUCLEOTIDE SEQUENCE</scope>
    <source>
        <strain evidence="2">AEG42_29</strain>
    </source>
</reference>
<feature type="transmembrane region" description="Helical" evidence="1">
    <location>
        <begin position="34"/>
        <end position="53"/>
    </location>
</feature>
<sequence>MIAEGEQTELAVAQLAAVDQQDLARARPTVRQTWGTAAQLVVLATALGLWVAAIRGTDVDEMRGLGLLDALPATYYVALALVCGGFACAVTRRRAQPFVLGLYVLVLLLLLRATPALLYDEPRFPWTYPHLGVIDYIAAHGSVDRAIDIYHNWPAFFALAAWLEEASGVPAVDLAIGAQVTFGLLSLLALTYALSAFTRDARHLALAAFLFTAANWINQDYLAPQAIGFVVGLVAIGALIRVRRSTRWIGLDPADRATLVVGVASCGAVTVAHQLTPVMVVASVGLWTLVTRRTPLWVPVAIGLLVVAWLIPARNYLGSHESLLSLNLGHTPVRTSALAADALPGLAVVGDTAKATTALMLVLAFAGVIWSRRTKHPVNGLIALAFAPAVVAVVQRYGDEGPLRAYLFALPWLAYLGAMACLAPLRIRPALVAAVTVTVTAGGLFAAFGLDSFQRVRSDDVAVARWAEKHLPAGTARIVLTKDYVGNISKNYVKFVGAWKLTLTEEPEFAGRRWGARTVDQFDAVFRSIPAPQHVVLVTPVQVADVDLYGLAAPGSVSRLDAALSASPHFRLLYRHGAGSVYGWTGPAVVTPKPPNYDGLCYDAPSPRLLVRGPALYLPLKFPKPPAQPYTLTQSITRFADEGVACVGVPANVPPTARSSNK</sequence>
<name>A0AAU7AVA4_9ACTN</name>
<feature type="transmembrane region" description="Helical" evidence="1">
    <location>
        <begin position="201"/>
        <end position="217"/>
    </location>
</feature>
<keyword evidence="1" id="KW-1133">Transmembrane helix</keyword>
<keyword evidence="1" id="KW-0812">Transmembrane</keyword>
<evidence type="ECO:0008006" key="3">
    <source>
        <dbReference type="Google" id="ProtNLM"/>
    </source>
</evidence>
<dbReference type="AlphaFoldDB" id="A0AAU7AVA4"/>
<feature type="transmembrane region" description="Helical" evidence="1">
    <location>
        <begin position="430"/>
        <end position="450"/>
    </location>
</feature>
<feature type="transmembrane region" description="Helical" evidence="1">
    <location>
        <begin position="296"/>
        <end position="317"/>
    </location>
</feature>
<keyword evidence="1" id="KW-0472">Membrane</keyword>
<feature type="transmembrane region" description="Helical" evidence="1">
    <location>
        <begin position="353"/>
        <end position="371"/>
    </location>
</feature>
<feature type="transmembrane region" description="Helical" evidence="1">
    <location>
        <begin position="403"/>
        <end position="423"/>
    </location>
</feature>
<proteinExistence type="predicted"/>
<accession>A0AAU7AVA4</accession>
<dbReference type="EMBL" id="CP114014">
    <property type="protein sequence ID" value="XAY05574.1"/>
    <property type="molecule type" value="Genomic_DNA"/>
</dbReference>
<evidence type="ECO:0000256" key="1">
    <source>
        <dbReference type="SAM" id="Phobius"/>
    </source>
</evidence>
<protein>
    <recommendedName>
        <fullName evidence="3">Glycosyltransferase RgtA/B/C/D-like domain-containing protein</fullName>
    </recommendedName>
</protein>
<organism evidence="2">
    <name type="scientific">Paraconexibacter sp. AEG42_29</name>
    <dbReference type="NCBI Taxonomy" id="2997339"/>
    <lineage>
        <taxon>Bacteria</taxon>
        <taxon>Bacillati</taxon>
        <taxon>Actinomycetota</taxon>
        <taxon>Thermoleophilia</taxon>
        <taxon>Solirubrobacterales</taxon>
        <taxon>Paraconexibacteraceae</taxon>
        <taxon>Paraconexibacter</taxon>
    </lineage>
</organism>
<feature type="transmembrane region" description="Helical" evidence="1">
    <location>
        <begin position="98"/>
        <end position="119"/>
    </location>
</feature>
<feature type="transmembrane region" description="Helical" evidence="1">
    <location>
        <begin position="174"/>
        <end position="194"/>
    </location>
</feature>
<evidence type="ECO:0000313" key="2">
    <source>
        <dbReference type="EMBL" id="XAY05574.1"/>
    </source>
</evidence>
<dbReference type="RefSeq" id="WP_354702078.1">
    <property type="nucleotide sequence ID" value="NZ_CP114014.1"/>
</dbReference>
<feature type="transmembrane region" description="Helical" evidence="1">
    <location>
        <begin position="223"/>
        <end position="242"/>
    </location>
</feature>
<feature type="transmembrane region" description="Helical" evidence="1">
    <location>
        <begin position="378"/>
        <end position="397"/>
    </location>
</feature>
<feature type="transmembrane region" description="Helical" evidence="1">
    <location>
        <begin position="73"/>
        <end position="91"/>
    </location>
</feature>